<dbReference type="EMBL" id="BART01006158">
    <property type="protein sequence ID" value="GAG58702.1"/>
    <property type="molecule type" value="Genomic_DNA"/>
</dbReference>
<reference evidence="2" key="1">
    <citation type="journal article" date="2014" name="Front. Microbiol.">
        <title>High frequency of phylogenetically diverse reductive dehalogenase-homologous genes in deep subseafloor sedimentary metagenomes.</title>
        <authorList>
            <person name="Kawai M."/>
            <person name="Futagami T."/>
            <person name="Toyoda A."/>
            <person name="Takaki Y."/>
            <person name="Nishi S."/>
            <person name="Hori S."/>
            <person name="Arai W."/>
            <person name="Tsubouchi T."/>
            <person name="Morono Y."/>
            <person name="Uchiyama I."/>
            <person name="Ito T."/>
            <person name="Fujiyama A."/>
            <person name="Inagaki F."/>
            <person name="Takami H."/>
        </authorList>
    </citation>
    <scope>NUCLEOTIDE SEQUENCE</scope>
    <source>
        <strain evidence="2">Expedition CK06-06</strain>
    </source>
</reference>
<name>X0ZKS6_9ZZZZ</name>
<dbReference type="AlphaFoldDB" id="X0ZKS6"/>
<accession>X0ZKS6</accession>
<protein>
    <recommendedName>
        <fullName evidence="1">DUF6908 domain-containing protein</fullName>
    </recommendedName>
</protein>
<dbReference type="Pfam" id="PF21849">
    <property type="entry name" value="DUF6908"/>
    <property type="match status" value="1"/>
</dbReference>
<evidence type="ECO:0000313" key="2">
    <source>
        <dbReference type="EMBL" id="GAG58702.1"/>
    </source>
</evidence>
<proteinExistence type="predicted"/>
<feature type="domain" description="DUF6908" evidence="1">
    <location>
        <begin position="31"/>
        <end position="126"/>
    </location>
</feature>
<organism evidence="2">
    <name type="scientific">marine sediment metagenome</name>
    <dbReference type="NCBI Taxonomy" id="412755"/>
    <lineage>
        <taxon>unclassified sequences</taxon>
        <taxon>metagenomes</taxon>
        <taxon>ecological metagenomes</taxon>
    </lineage>
</organism>
<dbReference type="InterPro" id="IPR054203">
    <property type="entry name" value="DUF6908"/>
</dbReference>
<gene>
    <name evidence="2" type="ORF">S01H4_14020</name>
</gene>
<sequence length="132" mass="15303">MIYETNYKKIMKLIPDLASFKIEDNRRSHLGGGYLDLCIDMVEITEDHIMFALSQYYDDGVADCDMILKAYPKMGMVEALTVQNSMGFQEVYFENEAGQKMVKTKLKAELNRWLRKWLGILKIQGHTLKEIA</sequence>
<comment type="caution">
    <text evidence="2">The sequence shown here is derived from an EMBL/GenBank/DDBJ whole genome shotgun (WGS) entry which is preliminary data.</text>
</comment>
<evidence type="ECO:0000259" key="1">
    <source>
        <dbReference type="Pfam" id="PF21849"/>
    </source>
</evidence>